<accession>A0A7W6DT05</accession>
<dbReference type="EMBL" id="JACIEJ010000005">
    <property type="protein sequence ID" value="MBB3986175.1"/>
    <property type="molecule type" value="Genomic_DNA"/>
</dbReference>
<evidence type="ECO:0008006" key="3">
    <source>
        <dbReference type="Google" id="ProtNLM"/>
    </source>
</evidence>
<name>A0A7W6DT05_9RHOB</name>
<reference evidence="1 2" key="1">
    <citation type="submission" date="2020-08" db="EMBL/GenBank/DDBJ databases">
        <title>Genomic Encyclopedia of Type Strains, Phase IV (KMG-IV): sequencing the most valuable type-strain genomes for metagenomic binning, comparative biology and taxonomic classification.</title>
        <authorList>
            <person name="Goeker M."/>
        </authorList>
    </citation>
    <scope>NUCLEOTIDE SEQUENCE [LARGE SCALE GENOMIC DNA]</scope>
    <source>
        <strain evidence="1 2">DSM 102235</strain>
    </source>
</reference>
<dbReference type="InterPro" id="IPR011855">
    <property type="entry name" value="Phgtail_TP901_1"/>
</dbReference>
<gene>
    <name evidence="1" type="ORF">GGQ68_002513</name>
</gene>
<dbReference type="RefSeq" id="WP_183966335.1">
    <property type="nucleotide sequence ID" value="NZ_BAABBZ010000007.1"/>
</dbReference>
<evidence type="ECO:0000313" key="2">
    <source>
        <dbReference type="Proteomes" id="UP000541426"/>
    </source>
</evidence>
<proteinExistence type="predicted"/>
<dbReference type="Pfam" id="PF06199">
    <property type="entry name" value="Phage_tail_2"/>
    <property type="match status" value="1"/>
</dbReference>
<dbReference type="AlphaFoldDB" id="A0A7W6DT05"/>
<dbReference type="Proteomes" id="UP000541426">
    <property type="component" value="Unassembled WGS sequence"/>
</dbReference>
<comment type="caution">
    <text evidence="1">The sequence shown here is derived from an EMBL/GenBank/DDBJ whole genome shotgun (WGS) entry which is preliminary data.</text>
</comment>
<keyword evidence="2" id="KW-1185">Reference proteome</keyword>
<evidence type="ECO:0000313" key="1">
    <source>
        <dbReference type="EMBL" id="MBB3986175.1"/>
    </source>
</evidence>
<organism evidence="1 2">
    <name type="scientific">Sagittula marina</name>
    <dbReference type="NCBI Taxonomy" id="943940"/>
    <lineage>
        <taxon>Bacteria</taxon>
        <taxon>Pseudomonadati</taxon>
        <taxon>Pseudomonadota</taxon>
        <taxon>Alphaproteobacteria</taxon>
        <taxon>Rhodobacterales</taxon>
        <taxon>Roseobacteraceae</taxon>
        <taxon>Sagittula</taxon>
    </lineage>
</organism>
<sequence>MAIADTMDYDEMVLEVEFDPVGDAGTWARVCGMTDITWNRSKQASTDEVPDCADESLPHHIRRFTTSIDVTASGTGKWALSFDKRMRDWFYNDTTLNVRLRNAKVEADGATGDYETEVVPMKLLNLSNSRTKGATVTAEIEIGRDGAVSLTEKAA</sequence>
<protein>
    <recommendedName>
        <fullName evidence="3">Phage tail tube protein</fullName>
    </recommendedName>
</protein>